<feature type="region of interest" description="Disordered" evidence="1">
    <location>
        <begin position="1"/>
        <end position="44"/>
    </location>
</feature>
<dbReference type="VEuPathDB" id="VectorBase:ISCW009971"/>
<sequence length="233" mass="24352">MKPGRRHRDAENTGGAVRCAENFSPKSPLDAPDGGLRSGHLRHAPGLSQTLSRSSVRRMFKSPLAGVGTSEAVTGLGVRARAKLTVAGRYRVACTRSRAGESLLTSAALRPASDARVNAATPAQTRVVAVRVRVGPADIDFAVRWGPPVPERVHGVAQVAALFGVLFQHGVRGTDRKRTLGAADAEAVTGRVHEARLATALSGCVALGANLQYDKFPPASATSEMTKATKSAC</sequence>
<organism>
    <name type="scientific">Ixodes scapularis</name>
    <name type="common">Black-legged tick</name>
    <name type="synonym">Deer tick</name>
    <dbReference type="NCBI Taxonomy" id="6945"/>
    <lineage>
        <taxon>Eukaryota</taxon>
        <taxon>Metazoa</taxon>
        <taxon>Ecdysozoa</taxon>
        <taxon>Arthropoda</taxon>
        <taxon>Chelicerata</taxon>
        <taxon>Arachnida</taxon>
        <taxon>Acari</taxon>
        <taxon>Parasitiformes</taxon>
        <taxon>Ixodida</taxon>
        <taxon>Ixodoidea</taxon>
        <taxon>Ixodidae</taxon>
        <taxon>Ixodinae</taxon>
        <taxon>Ixodes</taxon>
    </lineage>
</organism>
<dbReference type="HOGENOM" id="CLU_1191036_0_0_1"/>
<reference evidence="2 4" key="1">
    <citation type="submission" date="2008-03" db="EMBL/GenBank/DDBJ databases">
        <title>Annotation of Ixodes scapularis.</title>
        <authorList>
            <consortium name="Ixodes scapularis Genome Project Consortium"/>
            <person name="Caler E."/>
            <person name="Hannick L.I."/>
            <person name="Bidwell S."/>
            <person name="Joardar V."/>
            <person name="Thiagarajan M."/>
            <person name="Amedeo P."/>
            <person name="Galinsky K.J."/>
            <person name="Schobel S."/>
            <person name="Inman J."/>
            <person name="Hostetler J."/>
            <person name="Miller J."/>
            <person name="Hammond M."/>
            <person name="Megy K."/>
            <person name="Lawson D."/>
            <person name="Kodira C."/>
            <person name="Sutton G."/>
            <person name="Meyer J."/>
            <person name="Hill C.A."/>
            <person name="Birren B."/>
            <person name="Nene V."/>
            <person name="Collins F."/>
            <person name="Alarcon-Chaidez F."/>
            <person name="Wikel S."/>
            <person name="Strausberg R."/>
        </authorList>
    </citation>
    <scope>NUCLEOTIDE SEQUENCE [LARGE SCALE GENOMIC DNA]</scope>
    <source>
        <strain evidence="4">Wikel</strain>
        <strain evidence="2">Wikel colony</strain>
    </source>
</reference>
<dbReference type="PaxDb" id="6945-B7Q0B7"/>
<dbReference type="Proteomes" id="UP000001555">
    <property type="component" value="Unassembled WGS sequence"/>
</dbReference>
<dbReference type="EMBL" id="ABJB011011751">
    <property type="status" value="NOT_ANNOTATED_CDS"/>
    <property type="molecule type" value="Genomic_DNA"/>
</dbReference>
<evidence type="ECO:0000313" key="3">
    <source>
        <dbReference type="EnsemblMetazoa" id="ISCW009971-PA"/>
    </source>
</evidence>
<protein>
    <submittedName>
        <fullName evidence="2 3">Uncharacterized protein</fullName>
    </submittedName>
</protein>
<accession>B7Q0B7</accession>
<dbReference type="AlphaFoldDB" id="B7Q0B7"/>
<evidence type="ECO:0000313" key="2">
    <source>
        <dbReference type="EMBL" id="EEC12289.1"/>
    </source>
</evidence>
<proteinExistence type="predicted"/>
<keyword evidence="4" id="KW-1185">Reference proteome</keyword>
<reference evidence="3" key="2">
    <citation type="submission" date="2020-05" db="UniProtKB">
        <authorList>
            <consortium name="EnsemblMetazoa"/>
        </authorList>
    </citation>
    <scope>IDENTIFICATION</scope>
    <source>
        <strain evidence="3">wikel</strain>
    </source>
</reference>
<dbReference type="EMBL" id="DS831627">
    <property type="protein sequence ID" value="EEC12289.1"/>
    <property type="molecule type" value="Genomic_DNA"/>
</dbReference>
<dbReference type="EnsemblMetazoa" id="ISCW009971-RA">
    <property type="protein sequence ID" value="ISCW009971-PA"/>
    <property type="gene ID" value="ISCW009971"/>
</dbReference>
<name>B7Q0B7_IXOSC</name>
<dbReference type="VEuPathDB" id="VectorBase:ISCI009971"/>
<evidence type="ECO:0000256" key="1">
    <source>
        <dbReference type="SAM" id="MobiDB-lite"/>
    </source>
</evidence>
<dbReference type="InParanoid" id="B7Q0B7"/>
<gene>
    <name evidence="2" type="ORF">IscW_ISCW009971</name>
</gene>
<evidence type="ECO:0000313" key="4">
    <source>
        <dbReference type="Proteomes" id="UP000001555"/>
    </source>
</evidence>